<organism evidence="1">
    <name type="scientific">Kitasatospora sp. CMC57</name>
    <dbReference type="NCBI Taxonomy" id="3231513"/>
    <lineage>
        <taxon>Bacteria</taxon>
        <taxon>Bacillati</taxon>
        <taxon>Actinomycetota</taxon>
        <taxon>Actinomycetes</taxon>
        <taxon>Kitasatosporales</taxon>
        <taxon>Streptomycetaceae</taxon>
        <taxon>Kitasatospora</taxon>
    </lineage>
</organism>
<accession>A0AB33JVS9</accession>
<dbReference type="AlphaFoldDB" id="A0AB33JVS9"/>
<protein>
    <recommendedName>
        <fullName evidence="2">HNH endonuclease</fullName>
    </recommendedName>
</protein>
<proteinExistence type="predicted"/>
<reference evidence="1" key="1">
    <citation type="submission" date="2024-07" db="EMBL/GenBank/DDBJ databases">
        <title>Complete genome sequences of cellulolytic bacteria, Kitasatospora sp. CMC57 and Streptomyces sp. CMC78, isolated from Japanese agricultural soil.</title>
        <authorList>
            <person name="Hashimoto T."/>
            <person name="Ito M."/>
            <person name="Iwamoto M."/>
            <person name="Fukahori D."/>
            <person name="Shoda T."/>
            <person name="Sakoda M."/>
            <person name="Morohoshi T."/>
            <person name="Mitsuboshi M."/>
            <person name="Nishizawa T."/>
        </authorList>
    </citation>
    <scope>NUCLEOTIDE SEQUENCE</scope>
    <source>
        <strain evidence="1">CMC57</strain>
    </source>
</reference>
<dbReference type="RefSeq" id="WP_407989341.1">
    <property type="nucleotide sequence ID" value="NZ_AP035881.2"/>
</dbReference>
<name>A0AB33JVS9_9ACTN</name>
<dbReference type="EMBL" id="AP035881">
    <property type="protein sequence ID" value="BFP46963.1"/>
    <property type="molecule type" value="Genomic_DNA"/>
</dbReference>
<sequence>MELPSWEDAKLGTMKRAALWLVSVVGEGNVFTKADLRDAFPGTSQIDRRMRDLRDHGWRLDTNREDARLDSHEQRFVTRGAAVWEPGMARVKSAPAISANRRREVISRDGNLCRCCGITPGEEYPDSYEKAQLDIARRTVAQPGGGTAIELVTECKRCRVGGRDLEVDGGKTLASLSRLGVMEKKILASWVAADQRDFGAVELLWAQYRTLPEESRLRFRAALDRATE</sequence>
<evidence type="ECO:0008006" key="2">
    <source>
        <dbReference type="Google" id="ProtNLM"/>
    </source>
</evidence>
<gene>
    <name evidence="1" type="ORF">KCMC57_33310</name>
</gene>
<evidence type="ECO:0000313" key="1">
    <source>
        <dbReference type="EMBL" id="BFP46963.1"/>
    </source>
</evidence>